<evidence type="ECO:0000256" key="4">
    <source>
        <dbReference type="ARBA" id="ARBA00022777"/>
    </source>
</evidence>
<feature type="domain" description="PAC" evidence="10">
    <location>
        <begin position="120"/>
        <end position="175"/>
    </location>
</feature>
<dbReference type="InterPro" id="IPR003661">
    <property type="entry name" value="HisK_dim/P_dom"/>
</dbReference>
<dbReference type="InterPro" id="IPR000014">
    <property type="entry name" value="PAS"/>
</dbReference>
<dbReference type="PROSITE" id="PS50109">
    <property type="entry name" value="HIS_KIN"/>
    <property type="match status" value="1"/>
</dbReference>
<dbReference type="SUPFAM" id="SSF55874">
    <property type="entry name" value="ATPase domain of HSP90 chaperone/DNA topoisomerase II/histidine kinase"/>
    <property type="match status" value="1"/>
</dbReference>
<protein>
    <submittedName>
        <fullName evidence="11">PAS domain S-box protein</fullName>
    </submittedName>
</protein>
<evidence type="ECO:0000256" key="3">
    <source>
        <dbReference type="ARBA" id="ARBA00022741"/>
    </source>
</evidence>
<dbReference type="InterPro" id="IPR005467">
    <property type="entry name" value="His_kinase_dom"/>
</dbReference>
<feature type="domain" description="PAS" evidence="9">
    <location>
        <begin position="46"/>
        <end position="119"/>
    </location>
</feature>
<evidence type="ECO:0000259" key="8">
    <source>
        <dbReference type="PROSITE" id="PS50109"/>
    </source>
</evidence>
<dbReference type="Gene3D" id="3.30.450.20">
    <property type="entry name" value="PAS domain"/>
    <property type="match status" value="2"/>
</dbReference>
<evidence type="ECO:0000256" key="7">
    <source>
        <dbReference type="SAM" id="Coils"/>
    </source>
</evidence>
<dbReference type="AlphaFoldDB" id="A0A7J3V1S3"/>
<evidence type="ECO:0000256" key="2">
    <source>
        <dbReference type="ARBA" id="ARBA00022679"/>
    </source>
</evidence>
<name>A0A7J3V1S3_9CREN</name>
<gene>
    <name evidence="11" type="ORF">ENL91_05475</name>
</gene>
<dbReference type="GO" id="GO:0006355">
    <property type="term" value="P:regulation of DNA-templated transcription"/>
    <property type="evidence" value="ECO:0007669"/>
    <property type="project" value="InterPro"/>
</dbReference>
<feature type="domain" description="PAS" evidence="9">
    <location>
        <begin position="352"/>
        <end position="412"/>
    </location>
</feature>
<dbReference type="InterPro" id="IPR035965">
    <property type="entry name" value="PAS-like_dom_sf"/>
</dbReference>
<accession>A0A7J3V1S3</accession>
<evidence type="ECO:0000256" key="6">
    <source>
        <dbReference type="ARBA" id="ARBA00023012"/>
    </source>
</evidence>
<dbReference type="PANTHER" id="PTHR43065:SF10">
    <property type="entry name" value="PEROXIDE STRESS-ACTIVATED HISTIDINE KINASE MAK3"/>
    <property type="match status" value="1"/>
</dbReference>
<keyword evidence="2" id="KW-0808">Transferase</keyword>
<dbReference type="SUPFAM" id="SSF55785">
    <property type="entry name" value="PYP-like sensor domain (PAS domain)"/>
    <property type="match status" value="2"/>
</dbReference>
<sequence>MQLLPTRPTIFPCRSNAKIPSIFYIQPLFKLRLIKLREFDPQFLGRMEKLELILNSVNAIICELDLQARITWINRFGLEFFGYREDEILGRSVYETIVPKKESTGRDLSSLFREVIENGSELVPKINENLKKDGSRVWVYWSNKVLRDHECRPLSVISSGIDITEKVNLRRKLDKEYRRSSSLIRILGLLMDSSASLEGIADAVLQEAKALTSSRHGIVATLDEQYVRLSAHALKGAHECKARSSSGLLPDNGGKYPTLLGHAINTGEAFFTNSPRDHPSYKGFPEGHLDVERLLVVPVFAGSNNARIAALIALANPERDYIDDDIENVGFLAKYLGIELSRRSLERRLIESEGFYKTLFENNPVPMFQVDKEGMITRVNKSFEALFGYSKDEVEGKVLWKALFHPDELPRLDFFWQQLLFGAPAPQIYETKGVTKSGSLLEVSVSVFKREEVFSISVIDLTEIRSLIRDLEKKNAELRSYSENLEKMVEEKTFEVLDKERLAAIGETALMIGHDLRNPLQALLNSTYIMEVSLNGIPAEKRSDLEKVIETLRRNIYYMNKIVSDLQDFSKPFRVEKSLVKLSEPVNLALKDITIPENIKLEMDVGQEEILLDLWLISRALRNLINNGIQAMPSGGKIKISGAVELAIQLGADGGSSSVSKGLQNVEPGSIATSPAHERVVAVYSVSDQGEGIPKEIRNNLFKPFRTTKAKGTGLGLAIVKRIVDVLGGTISVESEYGKGTTFTLKIPAERLKI</sequence>
<dbReference type="Pfam" id="PF00512">
    <property type="entry name" value="HisKA"/>
    <property type="match status" value="1"/>
</dbReference>
<dbReference type="Pfam" id="PF00989">
    <property type="entry name" value="PAS"/>
    <property type="match status" value="2"/>
</dbReference>
<dbReference type="InterPro" id="IPR029016">
    <property type="entry name" value="GAF-like_dom_sf"/>
</dbReference>
<dbReference type="CDD" id="cd00082">
    <property type="entry name" value="HisKA"/>
    <property type="match status" value="1"/>
</dbReference>
<keyword evidence="3" id="KW-0547">Nucleotide-binding</keyword>
<dbReference type="GO" id="GO:0000155">
    <property type="term" value="F:phosphorelay sensor kinase activity"/>
    <property type="evidence" value="ECO:0007669"/>
    <property type="project" value="InterPro"/>
</dbReference>
<dbReference type="InterPro" id="IPR000700">
    <property type="entry name" value="PAS-assoc_C"/>
</dbReference>
<dbReference type="Gene3D" id="1.10.287.130">
    <property type="match status" value="1"/>
</dbReference>
<organism evidence="11">
    <name type="scientific">Candidatus Methanosuratincola petrocarbonis</name>
    <name type="common">ex Vanwonterghem et al. 2016</name>
    <dbReference type="NCBI Taxonomy" id="1867261"/>
    <lineage>
        <taxon>Archaea</taxon>
        <taxon>Thermoproteota</taxon>
        <taxon>Methanosuratincolia</taxon>
        <taxon>Candidatus Methanomethylicales</taxon>
        <taxon>Candidatus Methanomethylicaceae</taxon>
        <taxon>Candidatus Methanosuratincola (ex Vanwonterghem et al. 2016)</taxon>
    </lineage>
</organism>
<dbReference type="InterPro" id="IPR036890">
    <property type="entry name" value="HATPase_C_sf"/>
</dbReference>
<dbReference type="SMART" id="SM00086">
    <property type="entry name" value="PAC"/>
    <property type="match status" value="1"/>
</dbReference>
<dbReference type="SMART" id="SM00091">
    <property type="entry name" value="PAS"/>
    <property type="match status" value="2"/>
</dbReference>
<keyword evidence="5" id="KW-0067">ATP-binding</keyword>
<dbReference type="NCBIfam" id="TIGR00229">
    <property type="entry name" value="sensory_box"/>
    <property type="match status" value="2"/>
</dbReference>
<dbReference type="SUPFAM" id="SSF47384">
    <property type="entry name" value="Homodimeric domain of signal transducing histidine kinase"/>
    <property type="match status" value="1"/>
</dbReference>
<feature type="domain" description="Histidine kinase" evidence="8">
    <location>
        <begin position="511"/>
        <end position="751"/>
    </location>
</feature>
<dbReference type="Pfam" id="PF02518">
    <property type="entry name" value="HATPase_c"/>
    <property type="match status" value="1"/>
</dbReference>
<dbReference type="InterPro" id="IPR003594">
    <property type="entry name" value="HATPase_dom"/>
</dbReference>
<evidence type="ECO:0000256" key="5">
    <source>
        <dbReference type="ARBA" id="ARBA00022840"/>
    </source>
</evidence>
<dbReference type="PROSITE" id="PS50112">
    <property type="entry name" value="PAS"/>
    <property type="match status" value="2"/>
</dbReference>
<dbReference type="EMBL" id="DRVT01000061">
    <property type="protein sequence ID" value="HHI49603.1"/>
    <property type="molecule type" value="Genomic_DNA"/>
</dbReference>
<feature type="coiled-coil region" evidence="7">
    <location>
        <begin position="461"/>
        <end position="491"/>
    </location>
</feature>
<dbReference type="CDD" id="cd00130">
    <property type="entry name" value="PAS"/>
    <property type="match status" value="2"/>
</dbReference>
<dbReference type="InterPro" id="IPR013767">
    <property type="entry name" value="PAS_fold"/>
</dbReference>
<comment type="caution">
    <text evidence="11">The sequence shown here is derived from an EMBL/GenBank/DDBJ whole genome shotgun (WGS) entry which is preliminary data.</text>
</comment>
<dbReference type="PANTHER" id="PTHR43065">
    <property type="entry name" value="SENSOR HISTIDINE KINASE"/>
    <property type="match status" value="1"/>
</dbReference>
<dbReference type="InterPro" id="IPR004358">
    <property type="entry name" value="Sig_transdc_His_kin-like_C"/>
</dbReference>
<dbReference type="SUPFAM" id="SSF55781">
    <property type="entry name" value="GAF domain-like"/>
    <property type="match status" value="1"/>
</dbReference>
<keyword evidence="1" id="KW-0597">Phosphoprotein</keyword>
<evidence type="ECO:0000313" key="11">
    <source>
        <dbReference type="EMBL" id="HHI49603.1"/>
    </source>
</evidence>
<dbReference type="GO" id="GO:0005524">
    <property type="term" value="F:ATP binding"/>
    <property type="evidence" value="ECO:0007669"/>
    <property type="project" value="UniProtKB-KW"/>
</dbReference>
<keyword evidence="7" id="KW-0175">Coiled coil</keyword>
<dbReference type="SMART" id="SM00065">
    <property type="entry name" value="GAF"/>
    <property type="match status" value="1"/>
</dbReference>
<keyword evidence="6" id="KW-0902">Two-component regulatory system</keyword>
<dbReference type="Gene3D" id="3.30.565.10">
    <property type="entry name" value="Histidine kinase-like ATPase, C-terminal domain"/>
    <property type="match status" value="1"/>
</dbReference>
<keyword evidence="4" id="KW-0418">Kinase</keyword>
<dbReference type="Pfam" id="PF13185">
    <property type="entry name" value="GAF_2"/>
    <property type="match status" value="1"/>
</dbReference>
<proteinExistence type="predicted"/>
<dbReference type="InterPro" id="IPR001610">
    <property type="entry name" value="PAC"/>
</dbReference>
<dbReference type="PRINTS" id="PR00344">
    <property type="entry name" value="BCTRLSENSOR"/>
</dbReference>
<dbReference type="InterPro" id="IPR003018">
    <property type="entry name" value="GAF"/>
</dbReference>
<evidence type="ECO:0000259" key="9">
    <source>
        <dbReference type="PROSITE" id="PS50112"/>
    </source>
</evidence>
<evidence type="ECO:0000259" key="10">
    <source>
        <dbReference type="PROSITE" id="PS50113"/>
    </source>
</evidence>
<evidence type="ECO:0000256" key="1">
    <source>
        <dbReference type="ARBA" id="ARBA00022553"/>
    </source>
</evidence>
<dbReference type="SMART" id="SM00387">
    <property type="entry name" value="HATPase_c"/>
    <property type="match status" value="1"/>
</dbReference>
<dbReference type="PROSITE" id="PS50113">
    <property type="entry name" value="PAC"/>
    <property type="match status" value="1"/>
</dbReference>
<reference evidence="11" key="1">
    <citation type="journal article" date="2020" name="mSystems">
        <title>Genome- and Community-Level Interaction Insights into Carbon Utilization and Element Cycling Functions of Hydrothermarchaeota in Hydrothermal Sediment.</title>
        <authorList>
            <person name="Zhou Z."/>
            <person name="Liu Y."/>
            <person name="Xu W."/>
            <person name="Pan J."/>
            <person name="Luo Z.H."/>
            <person name="Li M."/>
        </authorList>
    </citation>
    <scope>NUCLEOTIDE SEQUENCE [LARGE SCALE GENOMIC DNA]</scope>
    <source>
        <strain evidence="11">SpSt-1038</strain>
    </source>
</reference>
<dbReference type="Gene3D" id="3.30.450.40">
    <property type="match status" value="1"/>
</dbReference>
<dbReference type="InterPro" id="IPR036097">
    <property type="entry name" value="HisK_dim/P_sf"/>
</dbReference>